<dbReference type="InterPro" id="IPR003594">
    <property type="entry name" value="HATPase_dom"/>
</dbReference>
<dbReference type="AlphaFoldDB" id="Q8TIW4"/>
<dbReference type="SMART" id="SM00387">
    <property type="entry name" value="HATPase_c"/>
    <property type="match status" value="1"/>
</dbReference>
<dbReference type="Gene3D" id="2.10.70.100">
    <property type="match status" value="1"/>
</dbReference>
<dbReference type="InterPro" id="IPR025847">
    <property type="entry name" value="MEDS_domain"/>
</dbReference>
<organism evidence="4 5">
    <name type="scientific">Methanosarcina acetivorans (strain ATCC 35395 / DSM 2834 / JCM 12185 / C2A)</name>
    <dbReference type="NCBI Taxonomy" id="188937"/>
    <lineage>
        <taxon>Archaea</taxon>
        <taxon>Methanobacteriati</taxon>
        <taxon>Methanobacteriota</taxon>
        <taxon>Stenosarchaea group</taxon>
        <taxon>Methanomicrobia</taxon>
        <taxon>Methanosarcinales</taxon>
        <taxon>Methanosarcinaceae</taxon>
        <taxon>Methanosarcina</taxon>
    </lineage>
</organism>
<dbReference type="PROSITE" id="PS50109">
    <property type="entry name" value="HIS_KIN"/>
    <property type="match status" value="1"/>
</dbReference>
<dbReference type="RefSeq" id="WP_011023920.1">
    <property type="nucleotide sequence ID" value="NC_003552.1"/>
</dbReference>
<dbReference type="Gene3D" id="3.30.565.10">
    <property type="entry name" value="Histidine kinase-like ATPase, C-terminal domain"/>
    <property type="match status" value="1"/>
</dbReference>
<dbReference type="HOGENOM" id="CLU_000445_114_57_2"/>
<gene>
    <name evidence="4" type="ordered locus">MA_4026</name>
</gene>
<dbReference type="InterPro" id="IPR011495">
    <property type="entry name" value="Sig_transdc_His_kin_sub2_dim/P"/>
</dbReference>
<dbReference type="CDD" id="cd00130">
    <property type="entry name" value="PAS"/>
    <property type="match status" value="2"/>
</dbReference>
<feature type="domain" description="PAS" evidence="2">
    <location>
        <begin position="257"/>
        <end position="329"/>
    </location>
</feature>
<dbReference type="PANTHER" id="PTHR43065">
    <property type="entry name" value="SENSOR HISTIDINE KINASE"/>
    <property type="match status" value="1"/>
</dbReference>
<dbReference type="PANTHER" id="PTHR43065:SF23">
    <property type="entry name" value="SENSOR HISTIDINE KINASE PDTAS"/>
    <property type="match status" value="1"/>
</dbReference>
<evidence type="ECO:0000259" key="1">
    <source>
        <dbReference type="PROSITE" id="PS50109"/>
    </source>
</evidence>
<dbReference type="SMART" id="SM00091">
    <property type="entry name" value="PAS"/>
    <property type="match status" value="2"/>
</dbReference>
<dbReference type="PROSITE" id="PS50112">
    <property type="entry name" value="PAS"/>
    <property type="match status" value="2"/>
</dbReference>
<dbReference type="STRING" id="188937.MA_4026"/>
<keyword evidence="4" id="KW-0418">Kinase</keyword>
<dbReference type="PhylomeDB" id="Q8TIW4"/>
<dbReference type="SUPFAM" id="SSF55785">
    <property type="entry name" value="PYP-like sensor domain (PAS domain)"/>
    <property type="match status" value="2"/>
</dbReference>
<dbReference type="InParanoid" id="Q8TIW4"/>
<keyword evidence="5" id="KW-1185">Reference proteome</keyword>
<dbReference type="NCBIfam" id="TIGR00229">
    <property type="entry name" value="sensory_box"/>
    <property type="match status" value="2"/>
</dbReference>
<sequence>MWMGTKIRSSGINIIGDIPWGTHLCQFYQTKEDLMDILVPYFKAGLKDHEFCIWITSQPSDVEEAKEALRKSIPDIDIYLEKGQIEIISYMHWNSKGSKEGIFDPERLINRWIEKLNNALADGYDGLRLTENISWLEKENRSDFLKFEEKIDSVIGNHRIAALFTYSLDMFDTIEIIDIVANHRFSLIKRKGAWQQIESHKHKKVEESHKHKKVENTAIRSVQGPEVRSKEAYDHLEELVKERTIQLKKAYIQLKESEKDLAEAQKMAHIGSWKWDIVTDELYWSDEVYHIFGFNPHEFRETFDIFFDHIHPDDRDFVNTAIKKALDGEQFNNNFRVISADGEERIVHAQGEVIFNEKNAPIRMRGTLQDITERIKIEDLLMLSEEKYHSFIRNFTGIAFQQDKDFNLEFVKGSVEEITGYSEEELMSKKQWKKLVEKEDLPLFLKKEKEVKNAPSPYYGKLSYRIRCKDGKIKWVHEVYQKIPGKDGKFDSYQSTVSDVTERIKAKEALVKIEDARKKEIHHRIKNNLQVISSLLDLQAEKFSHREAVPTLEILEAFKESQNRVISMSLIHEELYKGEGTDTLNFSVYLRKLAENLFQTYSLCSKNIRLYMDLEENTFFNIDVAVPLGIIVNELVSNSLKHAFAENKEGEIQIKLCREESDCEMSKSLFSLIISDNGKGIPENVELGSVDSLGLQLVSILVNQVDGKIELKKAQGTEFRIIFSITERS</sequence>
<dbReference type="InterPro" id="IPR013655">
    <property type="entry name" value="PAS_fold_3"/>
</dbReference>
<feature type="domain" description="PAS" evidence="2">
    <location>
        <begin position="384"/>
        <end position="440"/>
    </location>
</feature>
<protein>
    <submittedName>
        <fullName evidence="4">Sensory transduction histidine kinase</fullName>
    </submittedName>
</protein>
<dbReference type="GO" id="GO:0007165">
    <property type="term" value="P:signal transduction"/>
    <property type="evidence" value="ECO:0000318"/>
    <property type="project" value="GO_Central"/>
</dbReference>
<evidence type="ECO:0000259" key="2">
    <source>
        <dbReference type="PROSITE" id="PS50112"/>
    </source>
</evidence>
<dbReference type="FunFam" id="3.30.450.20:FF:000088">
    <property type="entry name" value="Sensory transduction histidine kinase"/>
    <property type="match status" value="1"/>
</dbReference>
<dbReference type="EMBL" id="AE010299">
    <property type="protein sequence ID" value="AAM07375.1"/>
    <property type="molecule type" value="Genomic_DNA"/>
</dbReference>
<dbReference type="Pfam" id="PF07568">
    <property type="entry name" value="HisKA_2"/>
    <property type="match status" value="1"/>
</dbReference>
<dbReference type="GeneID" id="1475920"/>
<dbReference type="GO" id="GO:0000155">
    <property type="term" value="F:phosphorelay sensor kinase activity"/>
    <property type="evidence" value="ECO:0000318"/>
    <property type="project" value="GO_Central"/>
</dbReference>
<dbReference type="InterPro" id="IPR001610">
    <property type="entry name" value="PAC"/>
</dbReference>
<dbReference type="InterPro" id="IPR000700">
    <property type="entry name" value="PAS-assoc_C"/>
</dbReference>
<dbReference type="Gene3D" id="3.30.450.20">
    <property type="entry name" value="PAS domain"/>
    <property type="match status" value="2"/>
</dbReference>
<evidence type="ECO:0000259" key="3">
    <source>
        <dbReference type="PROSITE" id="PS50113"/>
    </source>
</evidence>
<dbReference type="Pfam" id="PF08447">
    <property type="entry name" value="PAS_3"/>
    <property type="match status" value="2"/>
</dbReference>
<feature type="domain" description="PAC" evidence="3">
    <location>
        <begin position="331"/>
        <end position="383"/>
    </location>
</feature>
<dbReference type="InterPro" id="IPR035965">
    <property type="entry name" value="PAS-like_dom_sf"/>
</dbReference>
<dbReference type="EnsemblBacteria" id="AAM07375">
    <property type="protein sequence ID" value="AAM07375"/>
    <property type="gene ID" value="MA_4026"/>
</dbReference>
<dbReference type="SMART" id="SM00086">
    <property type="entry name" value="PAC"/>
    <property type="match status" value="2"/>
</dbReference>
<dbReference type="Proteomes" id="UP000002487">
    <property type="component" value="Chromosome"/>
</dbReference>
<reference evidence="4 5" key="1">
    <citation type="journal article" date="2002" name="Genome Res.">
        <title>The genome of Methanosarcina acetivorans reveals extensive metabolic and physiological diversity.</title>
        <authorList>
            <person name="Galagan J.E."/>
            <person name="Nusbaum C."/>
            <person name="Roy A."/>
            <person name="Endrizzi M.G."/>
            <person name="Macdonald P."/>
            <person name="FitzHugh W."/>
            <person name="Calvo S."/>
            <person name="Engels R."/>
            <person name="Smirnov S."/>
            <person name="Atnoor D."/>
            <person name="Brown A."/>
            <person name="Allen N."/>
            <person name="Naylor J."/>
            <person name="Stange-Thomann N."/>
            <person name="DeArellano K."/>
            <person name="Johnson R."/>
            <person name="Linton L."/>
            <person name="McEwan P."/>
            <person name="McKernan K."/>
            <person name="Talamas J."/>
            <person name="Tirrell A."/>
            <person name="Ye W."/>
            <person name="Zimmer A."/>
            <person name="Barber R.D."/>
            <person name="Cann I."/>
            <person name="Graham D.E."/>
            <person name="Grahame D.A."/>
            <person name="Guss A."/>
            <person name="Hedderich R."/>
            <person name="Ingram-Smith C."/>
            <person name="Kuettner C.H."/>
            <person name="Krzycki J.A."/>
            <person name="Leigh J.A."/>
            <person name="Li W."/>
            <person name="Liu J."/>
            <person name="Mukhopadhyay B."/>
            <person name="Reeve J.N."/>
            <person name="Smith K."/>
            <person name="Springer T.A."/>
            <person name="Umayam L.A."/>
            <person name="White O."/>
            <person name="White R.H."/>
            <person name="de Macario E.C."/>
            <person name="Ferry J.G."/>
            <person name="Jarrell K.F."/>
            <person name="Jing H."/>
            <person name="Macario A.J.L."/>
            <person name="Paulsen I."/>
            <person name="Pritchett M."/>
            <person name="Sowers K.R."/>
            <person name="Swanson R.V."/>
            <person name="Zinder S.H."/>
            <person name="Lander E."/>
            <person name="Metcalf W.W."/>
            <person name="Birren B."/>
        </authorList>
    </citation>
    <scope>NUCLEOTIDE SEQUENCE [LARGE SCALE GENOMIC DNA]</scope>
    <source>
        <strain evidence="5">ATCC 35395 / DSM 2834 / JCM 12185 / C2A</strain>
    </source>
</reference>
<dbReference type="Pfam" id="PF02518">
    <property type="entry name" value="HATPase_c"/>
    <property type="match status" value="1"/>
</dbReference>
<dbReference type="InterPro" id="IPR000014">
    <property type="entry name" value="PAS"/>
</dbReference>
<dbReference type="Pfam" id="PF14417">
    <property type="entry name" value="MEDS"/>
    <property type="match status" value="1"/>
</dbReference>
<dbReference type="SUPFAM" id="SSF55874">
    <property type="entry name" value="ATPase domain of HSP90 chaperone/DNA topoisomerase II/histidine kinase"/>
    <property type="match status" value="1"/>
</dbReference>
<accession>Q8TIW4</accession>
<proteinExistence type="predicted"/>
<keyword evidence="4" id="KW-0808">Transferase</keyword>
<evidence type="ECO:0000313" key="5">
    <source>
        <dbReference type="Proteomes" id="UP000002487"/>
    </source>
</evidence>
<dbReference type="PROSITE" id="PS50113">
    <property type="entry name" value="PAC"/>
    <property type="match status" value="2"/>
</dbReference>
<feature type="domain" description="PAC" evidence="3">
    <location>
        <begin position="460"/>
        <end position="512"/>
    </location>
</feature>
<feature type="domain" description="Histidine kinase" evidence="1">
    <location>
        <begin position="520"/>
        <end position="727"/>
    </location>
</feature>
<dbReference type="InterPro" id="IPR005467">
    <property type="entry name" value="His_kinase_dom"/>
</dbReference>
<evidence type="ECO:0000313" key="4">
    <source>
        <dbReference type="EMBL" id="AAM07375.1"/>
    </source>
</evidence>
<dbReference type="KEGG" id="mac:MA_4026"/>
<name>Q8TIW4_METAC</name>
<dbReference type="InterPro" id="IPR036890">
    <property type="entry name" value="HATPase_C_sf"/>
</dbReference>